<comment type="caution">
    <text evidence="2">The sequence shown here is derived from an EMBL/GenBank/DDBJ whole genome shotgun (WGS) entry which is preliminary data.</text>
</comment>
<dbReference type="AlphaFoldDB" id="A0A7Y0HD58"/>
<dbReference type="Gene3D" id="3.40.630.30">
    <property type="match status" value="1"/>
</dbReference>
<dbReference type="CDD" id="cd04301">
    <property type="entry name" value="NAT_SF"/>
    <property type="match status" value="1"/>
</dbReference>
<dbReference type="PROSITE" id="PS51186">
    <property type="entry name" value="GNAT"/>
    <property type="match status" value="1"/>
</dbReference>
<evidence type="ECO:0000313" key="2">
    <source>
        <dbReference type="EMBL" id="NMM42113.1"/>
    </source>
</evidence>
<organism evidence="2 3">
    <name type="scientific">Pseudoalteromonas arctica</name>
    <dbReference type="NCBI Taxonomy" id="394751"/>
    <lineage>
        <taxon>Bacteria</taxon>
        <taxon>Pseudomonadati</taxon>
        <taxon>Pseudomonadota</taxon>
        <taxon>Gammaproteobacteria</taxon>
        <taxon>Alteromonadales</taxon>
        <taxon>Pseudoalteromonadaceae</taxon>
        <taxon>Pseudoalteromonas</taxon>
    </lineage>
</organism>
<dbReference type="InterPro" id="IPR000182">
    <property type="entry name" value="GNAT_dom"/>
</dbReference>
<dbReference type="Proteomes" id="UP000570493">
    <property type="component" value="Unassembled WGS sequence"/>
</dbReference>
<dbReference type="GO" id="GO:0016747">
    <property type="term" value="F:acyltransferase activity, transferring groups other than amino-acyl groups"/>
    <property type="evidence" value="ECO:0007669"/>
    <property type="project" value="InterPro"/>
</dbReference>
<keyword evidence="3" id="KW-1185">Reference proteome</keyword>
<accession>A0A7Y0HD58</accession>
<reference evidence="2" key="1">
    <citation type="submission" date="2020-04" db="EMBL/GenBank/DDBJ databases">
        <title>Genome Sequencing for Pseudoaltermonas arctica.</title>
        <authorList>
            <person name="Elkins N.S."/>
        </authorList>
    </citation>
    <scope>NUCLEOTIDE SEQUENCE [LARGE SCALE GENOMIC DNA]</scope>
    <source>
        <strain evidence="2">NEC-BIFX-2020_0012</strain>
    </source>
</reference>
<dbReference type="InterPro" id="IPR016181">
    <property type="entry name" value="Acyl_CoA_acyltransferase"/>
</dbReference>
<dbReference type="RefSeq" id="WP_169021049.1">
    <property type="nucleotide sequence ID" value="NZ_JABBMT010000028.1"/>
</dbReference>
<dbReference type="Pfam" id="PF00583">
    <property type="entry name" value="Acetyltransf_1"/>
    <property type="match status" value="1"/>
</dbReference>
<protein>
    <submittedName>
        <fullName evidence="2">GNAT family N-acetyltransferase</fullName>
    </submittedName>
</protein>
<name>A0A7Y0HD58_9GAMM</name>
<dbReference type="SUPFAM" id="SSF55729">
    <property type="entry name" value="Acyl-CoA N-acyltransferases (Nat)"/>
    <property type="match status" value="1"/>
</dbReference>
<dbReference type="EMBL" id="JABBMT010000028">
    <property type="protein sequence ID" value="NMM42113.1"/>
    <property type="molecule type" value="Genomic_DNA"/>
</dbReference>
<evidence type="ECO:0000259" key="1">
    <source>
        <dbReference type="PROSITE" id="PS51186"/>
    </source>
</evidence>
<proteinExistence type="predicted"/>
<feature type="domain" description="N-acetyltransferase" evidence="1">
    <location>
        <begin position="10"/>
        <end position="154"/>
    </location>
</feature>
<gene>
    <name evidence="2" type="ORF">HHO47_15115</name>
</gene>
<evidence type="ECO:0000313" key="3">
    <source>
        <dbReference type="Proteomes" id="UP000570493"/>
    </source>
</evidence>
<sequence>MDFIFLTDKAHMQPVIAKWYFQQWGHLVEGSSVELFNNKLNDYLNRDSIPLVIMAVEGEDVLGVAHLRYHEMTIYPDKEHWLGGGYIDTKYRSKGVASALVNHLESVAVSLGVTDIHLQTEKLDGGLYKQLGWQPIEQVNNRGVEVLVMTKHITQ</sequence>